<keyword evidence="4" id="KW-0963">Cytoplasm</keyword>
<evidence type="ECO:0000256" key="8">
    <source>
        <dbReference type="ARBA" id="ARBA00022840"/>
    </source>
</evidence>
<dbReference type="NCBIfam" id="TIGR00150">
    <property type="entry name" value="T6A_YjeE"/>
    <property type="match status" value="1"/>
</dbReference>
<dbReference type="GO" id="GO:0002949">
    <property type="term" value="P:tRNA threonylcarbamoyladenosine modification"/>
    <property type="evidence" value="ECO:0007669"/>
    <property type="project" value="InterPro"/>
</dbReference>
<dbReference type="EMBL" id="PEYO01000006">
    <property type="protein sequence ID" value="PIU03763.1"/>
    <property type="molecule type" value="Genomic_DNA"/>
</dbReference>
<evidence type="ECO:0000256" key="10">
    <source>
        <dbReference type="ARBA" id="ARBA00032441"/>
    </source>
</evidence>
<keyword evidence="11" id="KW-0808">Transferase</keyword>
<sequence>MADNQEVITQSAFETQKLGEKIGADLRTGTVIALYGNLGSGKTTFIQGLAVGLGIKERILSPTFVLMREYEISPSRSPFGHLGGGEATTSTPARCSTLYHVDLYRIRDEKDTESLGLQELLSDPTNIIVIEWPEKISNMLSKNHIDIYFNYLEENERKITIKVNQ</sequence>
<proteinExistence type="inferred from homology"/>
<evidence type="ECO:0000256" key="3">
    <source>
        <dbReference type="ARBA" id="ARBA00019010"/>
    </source>
</evidence>
<dbReference type="SUPFAM" id="SSF52540">
    <property type="entry name" value="P-loop containing nucleoside triphosphate hydrolases"/>
    <property type="match status" value="1"/>
</dbReference>
<dbReference type="PANTHER" id="PTHR33540:SF2">
    <property type="entry name" value="TRNA THREONYLCARBAMOYLADENOSINE BIOSYNTHESIS PROTEIN TSAE"/>
    <property type="match status" value="1"/>
</dbReference>
<comment type="caution">
    <text evidence="11">The sequence shown here is derived from an EMBL/GenBank/DDBJ whole genome shotgun (WGS) entry which is preliminary data.</text>
</comment>
<keyword evidence="7" id="KW-0547">Nucleotide-binding</keyword>
<dbReference type="Gene3D" id="3.40.50.300">
    <property type="entry name" value="P-loop containing nucleotide triphosphate hydrolases"/>
    <property type="match status" value="1"/>
</dbReference>
<accession>A0A2M6XDK0</accession>
<keyword evidence="5" id="KW-0819">tRNA processing</keyword>
<dbReference type="GO" id="GO:0005737">
    <property type="term" value="C:cytoplasm"/>
    <property type="evidence" value="ECO:0007669"/>
    <property type="project" value="UniProtKB-SubCell"/>
</dbReference>
<name>A0A2M6XDK0_9BACT</name>
<evidence type="ECO:0000256" key="7">
    <source>
        <dbReference type="ARBA" id="ARBA00022741"/>
    </source>
</evidence>
<dbReference type="GO" id="GO:0016740">
    <property type="term" value="F:transferase activity"/>
    <property type="evidence" value="ECO:0007669"/>
    <property type="project" value="UniProtKB-KW"/>
</dbReference>
<evidence type="ECO:0000256" key="1">
    <source>
        <dbReference type="ARBA" id="ARBA00004496"/>
    </source>
</evidence>
<reference evidence="12" key="1">
    <citation type="submission" date="2017-09" db="EMBL/GenBank/DDBJ databases">
        <title>Depth-based differentiation of microbial function through sediment-hosted aquifers and enrichment of novel symbionts in the deep terrestrial subsurface.</title>
        <authorList>
            <person name="Probst A.J."/>
            <person name="Ladd B."/>
            <person name="Jarett J.K."/>
            <person name="Geller-Mcgrath D.E."/>
            <person name="Sieber C.M.K."/>
            <person name="Emerson J.B."/>
            <person name="Anantharaman K."/>
            <person name="Thomas B.C."/>
            <person name="Malmstrom R."/>
            <person name="Stieglmeier M."/>
            <person name="Klingl A."/>
            <person name="Woyke T."/>
            <person name="Ryan C.M."/>
            <person name="Banfield J.F."/>
        </authorList>
    </citation>
    <scope>NUCLEOTIDE SEQUENCE [LARGE SCALE GENOMIC DNA]</scope>
</reference>
<evidence type="ECO:0000256" key="4">
    <source>
        <dbReference type="ARBA" id="ARBA00022490"/>
    </source>
</evidence>
<dbReference type="PANTHER" id="PTHR33540">
    <property type="entry name" value="TRNA THREONYLCARBAMOYLADENOSINE BIOSYNTHESIS PROTEIN TSAE"/>
    <property type="match status" value="1"/>
</dbReference>
<dbReference type="Proteomes" id="UP000228996">
    <property type="component" value="Unassembled WGS sequence"/>
</dbReference>
<keyword evidence="9" id="KW-0460">Magnesium</keyword>
<comment type="similarity">
    <text evidence="2">Belongs to the TsaE family.</text>
</comment>
<evidence type="ECO:0000256" key="5">
    <source>
        <dbReference type="ARBA" id="ARBA00022694"/>
    </source>
</evidence>
<dbReference type="AlphaFoldDB" id="A0A2M6XDK0"/>
<evidence type="ECO:0000256" key="6">
    <source>
        <dbReference type="ARBA" id="ARBA00022723"/>
    </source>
</evidence>
<dbReference type="InterPro" id="IPR003442">
    <property type="entry name" value="T6A_TsaE"/>
</dbReference>
<comment type="subcellular location">
    <subcellularLocation>
        <location evidence="1">Cytoplasm</location>
    </subcellularLocation>
</comment>
<keyword evidence="6" id="KW-0479">Metal-binding</keyword>
<dbReference type="GO" id="GO:0046872">
    <property type="term" value="F:metal ion binding"/>
    <property type="evidence" value="ECO:0007669"/>
    <property type="project" value="UniProtKB-KW"/>
</dbReference>
<evidence type="ECO:0000256" key="9">
    <source>
        <dbReference type="ARBA" id="ARBA00022842"/>
    </source>
</evidence>
<evidence type="ECO:0000313" key="12">
    <source>
        <dbReference type="Proteomes" id="UP000228996"/>
    </source>
</evidence>
<dbReference type="InterPro" id="IPR027417">
    <property type="entry name" value="P-loop_NTPase"/>
</dbReference>
<evidence type="ECO:0000256" key="2">
    <source>
        <dbReference type="ARBA" id="ARBA00007599"/>
    </source>
</evidence>
<protein>
    <recommendedName>
        <fullName evidence="3">tRNA threonylcarbamoyladenosine biosynthesis protein TsaE</fullName>
    </recommendedName>
    <alternativeName>
        <fullName evidence="10">t(6)A37 threonylcarbamoyladenosine biosynthesis protein TsaE</fullName>
    </alternativeName>
</protein>
<organism evidence="11 12">
    <name type="scientific">Candidatus Shapirobacteria bacterium CG08_land_8_20_14_0_20_39_18</name>
    <dbReference type="NCBI Taxonomy" id="1974883"/>
    <lineage>
        <taxon>Bacteria</taxon>
        <taxon>Candidatus Shapironibacteriota</taxon>
    </lineage>
</organism>
<dbReference type="GO" id="GO:0005524">
    <property type="term" value="F:ATP binding"/>
    <property type="evidence" value="ECO:0007669"/>
    <property type="project" value="UniProtKB-KW"/>
</dbReference>
<evidence type="ECO:0000313" key="11">
    <source>
        <dbReference type="EMBL" id="PIU03763.1"/>
    </source>
</evidence>
<keyword evidence="8" id="KW-0067">ATP-binding</keyword>
<dbReference type="Pfam" id="PF02367">
    <property type="entry name" value="TsaE"/>
    <property type="match status" value="1"/>
</dbReference>
<gene>
    <name evidence="11" type="ORF">COT44_01245</name>
</gene>